<dbReference type="PANTHER" id="PTHR33121">
    <property type="entry name" value="CYCLIC DI-GMP PHOSPHODIESTERASE PDEF"/>
    <property type="match status" value="1"/>
</dbReference>
<dbReference type="PROSITE" id="PS50887">
    <property type="entry name" value="GGDEF"/>
    <property type="match status" value="1"/>
</dbReference>
<name>A0ABV5LY98_9ACTN</name>
<keyword evidence="5" id="KW-1185">Reference proteome</keyword>
<keyword evidence="1" id="KW-0472">Membrane</keyword>
<keyword evidence="1" id="KW-1133">Transmembrane helix</keyword>
<dbReference type="InterPro" id="IPR001633">
    <property type="entry name" value="EAL_dom"/>
</dbReference>
<dbReference type="EMBL" id="JBHMCA010000005">
    <property type="protein sequence ID" value="MFB9441579.1"/>
    <property type="molecule type" value="Genomic_DNA"/>
</dbReference>
<dbReference type="SMART" id="SM00052">
    <property type="entry name" value="EAL"/>
    <property type="match status" value="1"/>
</dbReference>
<dbReference type="PROSITE" id="PS50883">
    <property type="entry name" value="EAL"/>
    <property type="match status" value="1"/>
</dbReference>
<feature type="domain" description="EAL" evidence="2">
    <location>
        <begin position="556"/>
        <end position="815"/>
    </location>
</feature>
<dbReference type="InterPro" id="IPR029787">
    <property type="entry name" value="Nucleotide_cyclase"/>
</dbReference>
<protein>
    <submittedName>
        <fullName evidence="4">Bifunctional diguanylate cyclase/phosphodiesterase</fullName>
    </submittedName>
</protein>
<sequence length="828" mass="88100">MIALARAHRALPSRLVVLMVAAAGLIVITALVASRRLPEGTVAAALNRFSIEGLPAVPTAMLTGAAVAMVSQLARLRVRAGGGLARLAWGEAAVVVLLAFLPPELVPPVALLGFAGAHAALHVFDARASRARPVRESIYGVAALTVGAGLATLVMVLIWGNGADRAGLPPRFIVALCVAAAVYFVATFALVVLRIVAAGGDLRASVTTMVTSTPLMLVGNVTVGLVVVWACATSGFLLLLLPPVLWLMHQFYANRIGEDDERRTWSEFADVARDLNRLDERDAARAGIAGAVRLFHVPAARIVLAGGRTHGDLPPGPYSSRTLTVGSVAVGELHLAGPEPHRPRDRLMLATFGDALAAAMHDAITHGELRAMSERTTYDAVRDPLTGLFNRAALLGRGNVQLAARPAADPVALLLLDVNDFKEVNNALGHTAGDEVLKVIARRVQSAGASDDLHARLGGDEFAVLITDLGAGADDLALAAAVERARRLGAQIAAPMQIDGVVLSKETSIGVVVAPAGSADLTELLRRADIAMYQAKDGGQPVAWYDPARDDASTDRLALLAELREALNATNSGDEQLTLDLQPAIALTTASSVTSVEALLRWRHPRRGRLMPAQFLPAVEASELIAPLTHWVLERAIFLASGWRRAGLATPVSVNISARSLAERQLPETIKDLLARHRFPAELLVLEITETVMLSNSGVIDDVLSRIRRLGVQLAVDDFGTGYSAFTVLTKLPVQEVKIDREFVAQMLDSPKAAAIVQTTVDLGRRIGLRVVAEGVEHPEQRIRLAELGCTAAQGFLFYPPLSPDGLQAVLRERRQLQRRHLRAEGTG</sequence>
<feature type="transmembrane region" description="Helical" evidence="1">
    <location>
        <begin position="12"/>
        <end position="33"/>
    </location>
</feature>
<feature type="transmembrane region" description="Helical" evidence="1">
    <location>
        <begin position="217"/>
        <end position="241"/>
    </location>
</feature>
<dbReference type="InterPro" id="IPR043128">
    <property type="entry name" value="Rev_trsase/Diguanyl_cyclase"/>
</dbReference>
<feature type="transmembrane region" description="Helical" evidence="1">
    <location>
        <begin position="83"/>
        <end position="102"/>
    </location>
</feature>
<dbReference type="NCBIfam" id="TIGR00254">
    <property type="entry name" value="GGDEF"/>
    <property type="match status" value="1"/>
</dbReference>
<proteinExistence type="predicted"/>
<dbReference type="SUPFAM" id="SSF141868">
    <property type="entry name" value="EAL domain-like"/>
    <property type="match status" value="1"/>
</dbReference>
<feature type="transmembrane region" description="Helical" evidence="1">
    <location>
        <begin position="172"/>
        <end position="196"/>
    </location>
</feature>
<dbReference type="SMART" id="SM00267">
    <property type="entry name" value="GGDEF"/>
    <property type="match status" value="1"/>
</dbReference>
<gene>
    <name evidence="4" type="ORF">ACFFTR_00595</name>
</gene>
<evidence type="ECO:0000259" key="2">
    <source>
        <dbReference type="PROSITE" id="PS50883"/>
    </source>
</evidence>
<feature type="transmembrane region" description="Helical" evidence="1">
    <location>
        <begin position="138"/>
        <end position="160"/>
    </location>
</feature>
<evidence type="ECO:0000256" key="1">
    <source>
        <dbReference type="SAM" id="Phobius"/>
    </source>
</evidence>
<dbReference type="PANTHER" id="PTHR33121:SF70">
    <property type="entry name" value="SIGNALING PROTEIN YKOW"/>
    <property type="match status" value="1"/>
</dbReference>
<dbReference type="Pfam" id="PF00990">
    <property type="entry name" value="GGDEF"/>
    <property type="match status" value="1"/>
</dbReference>
<feature type="domain" description="GGDEF" evidence="3">
    <location>
        <begin position="409"/>
        <end position="547"/>
    </location>
</feature>
<evidence type="ECO:0000313" key="4">
    <source>
        <dbReference type="EMBL" id="MFB9441579.1"/>
    </source>
</evidence>
<dbReference type="SUPFAM" id="SSF55073">
    <property type="entry name" value="Nucleotide cyclase"/>
    <property type="match status" value="1"/>
</dbReference>
<reference evidence="4 5" key="1">
    <citation type="submission" date="2024-09" db="EMBL/GenBank/DDBJ databases">
        <authorList>
            <person name="Sun Q."/>
            <person name="Mori K."/>
        </authorList>
    </citation>
    <scope>NUCLEOTIDE SEQUENCE [LARGE SCALE GENOMIC DNA]</scope>
    <source>
        <strain evidence="4 5">JCM 3307</strain>
    </source>
</reference>
<feature type="transmembrane region" description="Helical" evidence="1">
    <location>
        <begin position="108"/>
        <end position="126"/>
    </location>
</feature>
<dbReference type="CDD" id="cd01948">
    <property type="entry name" value="EAL"/>
    <property type="match status" value="1"/>
</dbReference>
<dbReference type="InterPro" id="IPR050706">
    <property type="entry name" value="Cyclic-di-GMP_PDE-like"/>
</dbReference>
<evidence type="ECO:0000259" key="3">
    <source>
        <dbReference type="PROSITE" id="PS50887"/>
    </source>
</evidence>
<dbReference type="CDD" id="cd01949">
    <property type="entry name" value="GGDEF"/>
    <property type="match status" value="1"/>
</dbReference>
<dbReference type="Gene3D" id="3.30.70.270">
    <property type="match status" value="1"/>
</dbReference>
<dbReference type="InterPro" id="IPR000160">
    <property type="entry name" value="GGDEF_dom"/>
</dbReference>
<keyword evidence="1" id="KW-0812">Transmembrane</keyword>
<accession>A0ABV5LY98</accession>
<comment type="caution">
    <text evidence="4">The sequence shown here is derived from an EMBL/GenBank/DDBJ whole genome shotgun (WGS) entry which is preliminary data.</text>
</comment>
<feature type="transmembrane region" description="Helical" evidence="1">
    <location>
        <begin position="53"/>
        <end position="71"/>
    </location>
</feature>
<dbReference type="InterPro" id="IPR035919">
    <property type="entry name" value="EAL_sf"/>
</dbReference>
<dbReference type="RefSeq" id="WP_223098812.1">
    <property type="nucleotide sequence ID" value="NZ_CP061913.1"/>
</dbReference>
<evidence type="ECO:0000313" key="5">
    <source>
        <dbReference type="Proteomes" id="UP001589608"/>
    </source>
</evidence>
<dbReference type="Proteomes" id="UP001589608">
    <property type="component" value="Unassembled WGS sequence"/>
</dbReference>
<organism evidence="4 5">
    <name type="scientific">Dactylosporangium vinaceum</name>
    <dbReference type="NCBI Taxonomy" id="53362"/>
    <lineage>
        <taxon>Bacteria</taxon>
        <taxon>Bacillati</taxon>
        <taxon>Actinomycetota</taxon>
        <taxon>Actinomycetes</taxon>
        <taxon>Micromonosporales</taxon>
        <taxon>Micromonosporaceae</taxon>
        <taxon>Dactylosporangium</taxon>
    </lineage>
</organism>
<dbReference type="Pfam" id="PF00563">
    <property type="entry name" value="EAL"/>
    <property type="match status" value="1"/>
</dbReference>
<dbReference type="Gene3D" id="3.20.20.450">
    <property type="entry name" value="EAL domain"/>
    <property type="match status" value="1"/>
</dbReference>